<gene>
    <name evidence="2" type="ORF">BXYJ_LOCUS6261</name>
</gene>
<organism evidence="4 6">
    <name type="scientific">Bursaphelenchus xylophilus</name>
    <name type="common">Pinewood nematode worm</name>
    <name type="synonym">Aphelenchoides xylophilus</name>
    <dbReference type="NCBI Taxonomy" id="6326"/>
    <lineage>
        <taxon>Eukaryota</taxon>
        <taxon>Metazoa</taxon>
        <taxon>Ecdysozoa</taxon>
        <taxon>Nematoda</taxon>
        <taxon>Chromadorea</taxon>
        <taxon>Rhabditida</taxon>
        <taxon>Tylenchina</taxon>
        <taxon>Tylenchomorpha</taxon>
        <taxon>Aphelenchoidea</taxon>
        <taxon>Aphelenchoididae</taxon>
        <taxon>Bursaphelenchus</taxon>
    </lineage>
</organism>
<dbReference type="Proteomes" id="UP000582659">
    <property type="component" value="Unassembled WGS sequence"/>
</dbReference>
<sequence length="189" mass="21922">MKWLIFVLCLGSVSSKGLDVIDDMPKWLRESEKENEDRGVASLVGRSYNLCAGVKNKGRFNLRIIIDKLLVLSELAGYSVSRDAVQERTQLIVDDIHRLANRTKYPIQFDFECFKRSICSVDEVYGLSTLALKTRQLINNIKIWGKAFQRPKIEDSEYLGLENEAAFLDAMAREFRRQMFRRQLLVRQL</sequence>
<evidence type="ECO:0000313" key="4">
    <source>
        <dbReference type="Proteomes" id="UP000095284"/>
    </source>
</evidence>
<dbReference type="EMBL" id="CAJFCV020000003">
    <property type="protein sequence ID" value="CAG9106855.1"/>
    <property type="molecule type" value="Genomic_DNA"/>
</dbReference>
<keyword evidence="5" id="KW-1185">Reference proteome</keyword>
<dbReference type="Proteomes" id="UP000095284">
    <property type="component" value="Unplaced"/>
</dbReference>
<feature type="chain" id="PRO_5035359603" evidence="1">
    <location>
        <begin position="16"/>
        <end position="189"/>
    </location>
</feature>
<dbReference type="Proteomes" id="UP000659654">
    <property type="component" value="Unassembled WGS sequence"/>
</dbReference>
<reference evidence="3" key="2">
    <citation type="submission" date="2020-08" db="EMBL/GenBank/DDBJ databases">
        <authorList>
            <person name="Kikuchi T."/>
        </authorList>
    </citation>
    <scope>NUCLEOTIDE SEQUENCE</scope>
    <source>
        <strain evidence="2">Ka4C1</strain>
    </source>
</reference>
<name>A0A1I7RZ49_BURXY</name>
<protein>
    <submittedName>
        <fullName evidence="2">(pine wood nematode) hypothetical protein</fullName>
    </submittedName>
</protein>
<dbReference type="WBParaSite" id="BXY_0601700.1">
    <property type="protein sequence ID" value="BXY_0601700.1"/>
    <property type="gene ID" value="BXY_0601700"/>
</dbReference>
<accession>A0A1I7RZ49</accession>
<feature type="signal peptide" evidence="1">
    <location>
        <begin position="1"/>
        <end position="15"/>
    </location>
</feature>
<evidence type="ECO:0000313" key="2">
    <source>
        <dbReference type="EMBL" id="CAD5220603.1"/>
    </source>
</evidence>
<evidence type="ECO:0000313" key="3">
    <source>
        <dbReference type="EMBL" id="CAG9106855.1"/>
    </source>
</evidence>
<evidence type="ECO:0000313" key="5">
    <source>
        <dbReference type="Proteomes" id="UP000659654"/>
    </source>
</evidence>
<dbReference type="AlphaFoldDB" id="A0A1I7RZ49"/>
<dbReference type="EMBL" id="CAJFDI010000003">
    <property type="protein sequence ID" value="CAD5220603.1"/>
    <property type="molecule type" value="Genomic_DNA"/>
</dbReference>
<evidence type="ECO:0000256" key="1">
    <source>
        <dbReference type="SAM" id="SignalP"/>
    </source>
</evidence>
<dbReference type="SMR" id="A0A1I7RZ49"/>
<evidence type="ECO:0000313" key="6">
    <source>
        <dbReference type="WBParaSite" id="BXY_0601700.1"/>
    </source>
</evidence>
<proteinExistence type="predicted"/>
<reference evidence="6" key="1">
    <citation type="submission" date="2016-11" db="UniProtKB">
        <authorList>
            <consortium name="WormBaseParasite"/>
        </authorList>
    </citation>
    <scope>IDENTIFICATION</scope>
</reference>
<keyword evidence="1" id="KW-0732">Signal</keyword>